<keyword evidence="7" id="KW-0238">DNA-binding</keyword>
<dbReference type="InterPro" id="IPR049730">
    <property type="entry name" value="SNF2/RAD54-like_C"/>
</dbReference>
<dbReference type="GO" id="GO:0016887">
    <property type="term" value="F:ATP hydrolysis activity"/>
    <property type="evidence" value="ECO:0007669"/>
    <property type="project" value="InterPro"/>
</dbReference>
<evidence type="ECO:0000256" key="8">
    <source>
        <dbReference type="ARBA" id="ARBA00023242"/>
    </source>
</evidence>
<dbReference type="STRING" id="7719.ENSCINP00000006244"/>
<feature type="domain" description="Helicase C-terminal" evidence="11">
    <location>
        <begin position="659"/>
        <end position="842"/>
    </location>
</feature>
<keyword evidence="5" id="KW-0347">Helicase</keyword>
<evidence type="ECO:0000256" key="5">
    <source>
        <dbReference type="ARBA" id="ARBA00022806"/>
    </source>
</evidence>
<dbReference type="CDD" id="cd18007">
    <property type="entry name" value="DEXHc_ATRX-like"/>
    <property type="match status" value="1"/>
</dbReference>
<dbReference type="SUPFAM" id="SSF52540">
    <property type="entry name" value="P-loop containing nucleoside triphosphate hydrolases"/>
    <property type="match status" value="2"/>
</dbReference>
<comment type="similarity">
    <text evidence="2">Belongs to the SNF2/RAD54 helicase family.</text>
</comment>
<sequence>NEKSDVEDKNKEKKEEKKEERENKIKEEVLKSDAEMECITIESDSHDENVGSKSKKITSMSSDSDEDVGFKPKKKQKGQTWLDDFYKVEDVSDDGVGSIKKEAQTRSYNKVKKRRRIKDSGSEDSNKDSMDDFHDSGKKMGRRNIRKILDNTNLSKMTQDAEKMEKARRKRLEQDQDLEEEVIIIDDEASPQKKKKVTTHLVLSKKPLVEVESAILRALKPHQVEGIKFLWRNVIESVARANKSRGDGCILAHCMGLGKTLQQVVAFLHTVLHSPHLPKQRTALVVCPLGTVLNWAREFDMWTRPCKQSMETYSIMDNKSLHDRAIILKRWHKRGGVLVTGYKMFMTMVTITRKQYSRYNKSFIEMMLDPGPDIVVCDEGHIIKNEATNLSNVMSRIKTRRRLVLTGTPLQNNLMEYYCMVNFIKPRLLGSAQEFNNRFTHPIRNGQHVDSTERDVKLMKKRSHVLHELLAGCVQRKDVNCLREQLMPKHEYVLFVRLTPVQIRLYEQYLSTFQCGDVGNRKGQLFQDFKNLLLIVCHPKALLLDKIRRENQQNAEEAREDIRSFLNDEDETSEEDLEGEEPPSDDMSKISSMSVQDLKKLILSKGGSLQDCLEKKDLLQRAKDLLTTSATDDPTKELWFEKVMPSDNLLYDSVEMSGKITLLLSILKSSTMMGDKVVLFSQSLLTLDLIEDILRYVTMDGSDNTRSPTGVRIMKWYKDVDYYRMDGSTKNERRKTIIDQFNNESDTRCRLMLVSTRAGGIGINLVGANRAIVFDASWNPTHDVQSIFRIYRFGQTKPCYIYRFIAQGTMEEKIYDRQVVKQSLASRVVDEQQIERHYTANDIAELYTFKPERLTKETIKSRPTPIKPKDQLLSDILLDPKSRDLIVSYHEHDSLLGHQADEELSEADRRNAWDEYDRERFPPVPHDSPLLKLGIATIKQLIDIAEKELEKNTKQLDNCKPETLDQIMLKVKYLNRSLKIEHAEKCAHEIQLYKLSVRPQIERTRSYILRKLEQLRFCQQRVKASNVNPRVQNQPNGLYNLPPYVPRPNPQSSTFRPPHPNYPRNFAQHQQFYPRNPRFSSFTHVPR</sequence>
<dbReference type="InterPro" id="IPR000330">
    <property type="entry name" value="SNF2_N"/>
</dbReference>
<evidence type="ECO:0000259" key="11">
    <source>
        <dbReference type="PROSITE" id="PS51194"/>
    </source>
</evidence>
<dbReference type="GO" id="GO:0140658">
    <property type="term" value="F:ATP-dependent chromatin remodeler activity"/>
    <property type="evidence" value="ECO:0000318"/>
    <property type="project" value="GO_Central"/>
</dbReference>
<reference evidence="12" key="2">
    <citation type="journal article" date="2008" name="Genome Biol.">
        <title>Improved genome assembly and evidence-based global gene model set for the chordate Ciona intestinalis: new insight into intron and operon populations.</title>
        <authorList>
            <person name="Satou Y."/>
            <person name="Mineta K."/>
            <person name="Ogasawara M."/>
            <person name="Sasakura Y."/>
            <person name="Shoguchi E."/>
            <person name="Ueno K."/>
            <person name="Yamada L."/>
            <person name="Matsumoto J."/>
            <person name="Wasserscheid J."/>
            <person name="Dewar K."/>
            <person name="Wiley G.B."/>
            <person name="Macmil S.L."/>
            <person name="Roe B.A."/>
            <person name="Zeller R.W."/>
            <person name="Hastings K.E."/>
            <person name="Lemaire P."/>
            <person name="Lindquist E."/>
            <person name="Endo T."/>
            <person name="Hotta K."/>
            <person name="Inaba K."/>
        </authorList>
    </citation>
    <scope>NUCLEOTIDE SEQUENCE [LARGE SCALE GENOMIC DNA]</scope>
    <source>
        <strain evidence="12">wild type</strain>
    </source>
</reference>
<proteinExistence type="inferred from homology"/>
<evidence type="ECO:0000256" key="2">
    <source>
        <dbReference type="ARBA" id="ARBA00007025"/>
    </source>
</evidence>
<dbReference type="OMA" id="MELYTYE"/>
<accession>F6PL57</accession>
<dbReference type="GO" id="GO:0003677">
    <property type="term" value="F:DNA binding"/>
    <property type="evidence" value="ECO:0007669"/>
    <property type="project" value="UniProtKB-KW"/>
</dbReference>
<dbReference type="PANTHER" id="PTHR45797">
    <property type="entry name" value="RAD54-LIKE"/>
    <property type="match status" value="1"/>
</dbReference>
<feature type="region of interest" description="Disordered" evidence="9">
    <location>
        <begin position="41"/>
        <end position="146"/>
    </location>
</feature>
<feature type="region of interest" description="Disordered" evidence="9">
    <location>
        <begin position="556"/>
        <end position="589"/>
    </location>
</feature>
<dbReference type="Proteomes" id="UP000008144">
    <property type="component" value="Chromosome 14"/>
</dbReference>
<dbReference type="GO" id="GO:0006325">
    <property type="term" value="P:chromatin organization"/>
    <property type="evidence" value="ECO:0000318"/>
    <property type="project" value="GO_Central"/>
</dbReference>
<evidence type="ECO:0000313" key="12">
    <source>
        <dbReference type="Ensembl" id="ENSCINP00000006244.3"/>
    </source>
</evidence>
<dbReference type="SMART" id="SM00487">
    <property type="entry name" value="DEXDc"/>
    <property type="match status" value="1"/>
</dbReference>
<dbReference type="InterPro" id="IPR038718">
    <property type="entry name" value="SNF2-like_sf"/>
</dbReference>
<dbReference type="EMBL" id="EAAA01001167">
    <property type="status" value="NOT_ANNOTATED_CDS"/>
    <property type="molecule type" value="Genomic_DNA"/>
</dbReference>
<dbReference type="GO" id="GO:0005634">
    <property type="term" value="C:nucleus"/>
    <property type="evidence" value="ECO:0000318"/>
    <property type="project" value="GO_Central"/>
</dbReference>
<evidence type="ECO:0000256" key="7">
    <source>
        <dbReference type="ARBA" id="ARBA00023125"/>
    </source>
</evidence>
<evidence type="ECO:0000256" key="4">
    <source>
        <dbReference type="ARBA" id="ARBA00022801"/>
    </source>
</evidence>
<keyword evidence="13" id="KW-1185">Reference proteome</keyword>
<evidence type="ECO:0000256" key="3">
    <source>
        <dbReference type="ARBA" id="ARBA00022741"/>
    </source>
</evidence>
<reference evidence="13" key="1">
    <citation type="journal article" date="2002" name="Science">
        <title>The draft genome of Ciona intestinalis: insights into chordate and vertebrate origins.</title>
        <authorList>
            <person name="Dehal P."/>
            <person name="Satou Y."/>
            <person name="Campbell R.K."/>
            <person name="Chapman J."/>
            <person name="Degnan B."/>
            <person name="De Tomaso A."/>
            <person name="Davidson B."/>
            <person name="Di Gregorio A."/>
            <person name="Gelpke M."/>
            <person name="Goodstein D.M."/>
            <person name="Harafuji N."/>
            <person name="Hastings K.E."/>
            <person name="Ho I."/>
            <person name="Hotta K."/>
            <person name="Huang W."/>
            <person name="Kawashima T."/>
            <person name="Lemaire P."/>
            <person name="Martinez D."/>
            <person name="Meinertzhagen I.A."/>
            <person name="Necula S."/>
            <person name="Nonaka M."/>
            <person name="Putnam N."/>
            <person name="Rash S."/>
            <person name="Saiga H."/>
            <person name="Satake M."/>
            <person name="Terry A."/>
            <person name="Yamada L."/>
            <person name="Wang H.G."/>
            <person name="Awazu S."/>
            <person name="Azumi K."/>
            <person name="Boore J."/>
            <person name="Branno M."/>
            <person name="Chin-Bow S."/>
            <person name="DeSantis R."/>
            <person name="Doyle S."/>
            <person name="Francino P."/>
            <person name="Keys D.N."/>
            <person name="Haga S."/>
            <person name="Hayashi H."/>
            <person name="Hino K."/>
            <person name="Imai K.S."/>
            <person name="Inaba K."/>
            <person name="Kano S."/>
            <person name="Kobayashi K."/>
            <person name="Kobayashi M."/>
            <person name="Lee B.I."/>
            <person name="Makabe K.W."/>
            <person name="Manohar C."/>
            <person name="Matassi G."/>
            <person name="Medina M."/>
            <person name="Mochizuki Y."/>
            <person name="Mount S."/>
            <person name="Morishita T."/>
            <person name="Miura S."/>
            <person name="Nakayama A."/>
            <person name="Nishizaka S."/>
            <person name="Nomoto H."/>
            <person name="Ohta F."/>
            <person name="Oishi K."/>
            <person name="Rigoutsos I."/>
            <person name="Sano M."/>
            <person name="Sasaki A."/>
            <person name="Sasakura Y."/>
            <person name="Shoguchi E."/>
            <person name="Shin-i T."/>
            <person name="Spagnuolo A."/>
            <person name="Stainier D."/>
            <person name="Suzuki M.M."/>
            <person name="Tassy O."/>
            <person name="Takatori N."/>
            <person name="Tokuoka M."/>
            <person name="Yagi K."/>
            <person name="Yoshizaki F."/>
            <person name="Wada S."/>
            <person name="Zhang C."/>
            <person name="Hyatt P.D."/>
            <person name="Larimer F."/>
            <person name="Detter C."/>
            <person name="Doggett N."/>
            <person name="Glavina T."/>
            <person name="Hawkins T."/>
            <person name="Richardson P."/>
            <person name="Lucas S."/>
            <person name="Kohara Y."/>
            <person name="Levine M."/>
            <person name="Satoh N."/>
            <person name="Rokhsar D.S."/>
        </authorList>
    </citation>
    <scope>NUCLEOTIDE SEQUENCE [LARGE SCALE GENOMIC DNA]</scope>
</reference>
<keyword evidence="6" id="KW-0067">ATP-binding</keyword>
<dbReference type="GO" id="GO:0003712">
    <property type="term" value="F:transcription coregulator activity"/>
    <property type="evidence" value="ECO:0000318"/>
    <property type="project" value="GO_Central"/>
</dbReference>
<feature type="compositionally biased region" description="Basic and acidic residues" evidence="9">
    <location>
        <begin position="118"/>
        <end position="138"/>
    </location>
</feature>
<feature type="region of interest" description="Disordered" evidence="9">
    <location>
        <begin position="1"/>
        <end position="24"/>
    </location>
</feature>
<dbReference type="CDD" id="cd18793">
    <property type="entry name" value="SF2_C_SNF"/>
    <property type="match status" value="1"/>
</dbReference>
<evidence type="ECO:0000256" key="6">
    <source>
        <dbReference type="ARBA" id="ARBA00022840"/>
    </source>
</evidence>
<dbReference type="PROSITE" id="PS51192">
    <property type="entry name" value="HELICASE_ATP_BIND_1"/>
    <property type="match status" value="1"/>
</dbReference>
<evidence type="ECO:0000259" key="10">
    <source>
        <dbReference type="PROSITE" id="PS51192"/>
    </source>
</evidence>
<dbReference type="AlphaFoldDB" id="F6PL57"/>
<feature type="domain" description="Helicase ATP-binding" evidence="10">
    <location>
        <begin position="240"/>
        <end position="427"/>
    </location>
</feature>
<dbReference type="Gene3D" id="3.40.50.10810">
    <property type="entry name" value="Tandem AAA-ATPase domain"/>
    <property type="match status" value="1"/>
</dbReference>
<dbReference type="SMART" id="SM00490">
    <property type="entry name" value="HELICc"/>
    <property type="match status" value="1"/>
</dbReference>
<dbReference type="GO" id="GO:0004386">
    <property type="term" value="F:helicase activity"/>
    <property type="evidence" value="ECO:0007669"/>
    <property type="project" value="UniProtKB-KW"/>
</dbReference>
<dbReference type="PANTHER" id="PTHR45797:SF3">
    <property type="entry name" value="TRANSCRIPTIONAL REGULATOR ATRX HOMOLOG"/>
    <property type="match status" value="1"/>
</dbReference>
<dbReference type="GO" id="GO:0005524">
    <property type="term" value="F:ATP binding"/>
    <property type="evidence" value="ECO:0007669"/>
    <property type="project" value="UniProtKB-KW"/>
</dbReference>
<keyword evidence="3" id="KW-0547">Nucleotide-binding</keyword>
<dbReference type="Ensembl" id="ENSCINT00000006244.3">
    <property type="protein sequence ID" value="ENSCINP00000006244.3"/>
    <property type="gene ID" value="ENSCING00000003076.3"/>
</dbReference>
<protein>
    <recommendedName>
        <fullName evidence="14">Transcriptional regulator ATRX</fullName>
    </recommendedName>
</protein>
<evidence type="ECO:0000256" key="1">
    <source>
        <dbReference type="ARBA" id="ARBA00004123"/>
    </source>
</evidence>
<dbReference type="Pfam" id="PF00176">
    <property type="entry name" value="SNF2-rel_dom"/>
    <property type="match status" value="1"/>
</dbReference>
<dbReference type="Pfam" id="PF00271">
    <property type="entry name" value="Helicase_C"/>
    <property type="match status" value="1"/>
</dbReference>
<dbReference type="InterPro" id="IPR044574">
    <property type="entry name" value="ARIP4-like"/>
</dbReference>
<dbReference type="HOGENOM" id="CLU_000315_11_4_1"/>
<dbReference type="InParanoid" id="F6PL57"/>
<keyword evidence="8" id="KW-0539">Nucleus</keyword>
<organism evidence="12 13">
    <name type="scientific">Ciona intestinalis</name>
    <name type="common">Transparent sea squirt</name>
    <name type="synonym">Ascidia intestinalis</name>
    <dbReference type="NCBI Taxonomy" id="7719"/>
    <lineage>
        <taxon>Eukaryota</taxon>
        <taxon>Metazoa</taxon>
        <taxon>Chordata</taxon>
        <taxon>Tunicata</taxon>
        <taxon>Ascidiacea</taxon>
        <taxon>Phlebobranchia</taxon>
        <taxon>Cionidae</taxon>
        <taxon>Ciona</taxon>
    </lineage>
</organism>
<reference evidence="12" key="3">
    <citation type="submission" date="2025-08" db="UniProtKB">
        <authorList>
            <consortium name="Ensembl"/>
        </authorList>
    </citation>
    <scope>IDENTIFICATION</scope>
</reference>
<evidence type="ECO:0008006" key="14">
    <source>
        <dbReference type="Google" id="ProtNLM"/>
    </source>
</evidence>
<reference evidence="12" key="4">
    <citation type="submission" date="2025-09" db="UniProtKB">
        <authorList>
            <consortium name="Ensembl"/>
        </authorList>
    </citation>
    <scope>IDENTIFICATION</scope>
</reference>
<feature type="compositionally biased region" description="Acidic residues" evidence="9">
    <location>
        <begin position="567"/>
        <end position="584"/>
    </location>
</feature>
<evidence type="ECO:0000313" key="13">
    <source>
        <dbReference type="Proteomes" id="UP000008144"/>
    </source>
</evidence>
<comment type="subcellular location">
    <subcellularLocation>
        <location evidence="1">Nucleus</location>
    </subcellularLocation>
</comment>
<dbReference type="PROSITE" id="PS51194">
    <property type="entry name" value="HELICASE_CTER"/>
    <property type="match status" value="1"/>
</dbReference>
<keyword evidence="4" id="KW-0378">Hydrolase</keyword>
<dbReference type="Gene3D" id="3.40.50.300">
    <property type="entry name" value="P-loop containing nucleotide triphosphate hydrolases"/>
    <property type="match status" value="1"/>
</dbReference>
<dbReference type="InterPro" id="IPR014001">
    <property type="entry name" value="Helicase_ATP-bd"/>
</dbReference>
<dbReference type="FunCoup" id="F6PL57">
    <property type="interactions" value="104"/>
</dbReference>
<dbReference type="InterPro" id="IPR027417">
    <property type="entry name" value="P-loop_NTPase"/>
</dbReference>
<name>F6PL57_CIOIN</name>
<dbReference type="GeneTree" id="ENSGT00940000155902"/>
<dbReference type="InterPro" id="IPR001650">
    <property type="entry name" value="Helicase_C-like"/>
</dbReference>
<evidence type="ECO:0000256" key="9">
    <source>
        <dbReference type="SAM" id="MobiDB-lite"/>
    </source>
</evidence>